<organism evidence="2 3">
    <name type="scientific">Paraherbaspirillum soli</name>
    <dbReference type="NCBI Taxonomy" id="631222"/>
    <lineage>
        <taxon>Bacteria</taxon>
        <taxon>Pseudomonadati</taxon>
        <taxon>Pseudomonadota</taxon>
        <taxon>Betaproteobacteria</taxon>
        <taxon>Burkholderiales</taxon>
        <taxon>Oxalobacteraceae</taxon>
        <taxon>Paraherbaspirillum</taxon>
    </lineage>
</organism>
<evidence type="ECO:0000259" key="1">
    <source>
        <dbReference type="PROSITE" id="PS50943"/>
    </source>
</evidence>
<gene>
    <name evidence="2" type="ORF">ACFPM8_07110</name>
</gene>
<dbReference type="EMBL" id="JBHSMT010000012">
    <property type="protein sequence ID" value="MFC5473726.1"/>
    <property type="molecule type" value="Genomic_DNA"/>
</dbReference>
<dbReference type="Proteomes" id="UP001596045">
    <property type="component" value="Unassembled WGS sequence"/>
</dbReference>
<dbReference type="RefSeq" id="WP_378996624.1">
    <property type="nucleotide sequence ID" value="NZ_JBHSMT010000012.1"/>
</dbReference>
<protein>
    <submittedName>
        <fullName evidence="2">Helix-turn-helix domain-containing protein</fullName>
    </submittedName>
</protein>
<dbReference type="PROSITE" id="PS50943">
    <property type="entry name" value="HTH_CROC1"/>
    <property type="match status" value="1"/>
</dbReference>
<dbReference type="InterPro" id="IPR010982">
    <property type="entry name" value="Lambda_DNA-bd_dom_sf"/>
</dbReference>
<dbReference type="SMART" id="SM00530">
    <property type="entry name" value="HTH_XRE"/>
    <property type="match status" value="1"/>
</dbReference>
<name>A0ABW0M844_9BURK</name>
<dbReference type="CDD" id="cd00093">
    <property type="entry name" value="HTH_XRE"/>
    <property type="match status" value="1"/>
</dbReference>
<accession>A0ABW0M844</accession>
<sequence length="88" mass="9859">MPYADYSRKQEGKGDYIPHEVVSLMVDNDWTPLRAWREHLGLTQSDVAQRLGVSQSAYAQQESSNKLRKTSRQKIAAALGIDAALLDL</sequence>
<feature type="domain" description="HTH cro/C1-type" evidence="1">
    <location>
        <begin position="33"/>
        <end position="86"/>
    </location>
</feature>
<dbReference type="Gene3D" id="1.10.260.40">
    <property type="entry name" value="lambda repressor-like DNA-binding domains"/>
    <property type="match status" value="1"/>
</dbReference>
<dbReference type="SUPFAM" id="SSF47413">
    <property type="entry name" value="lambda repressor-like DNA-binding domains"/>
    <property type="match status" value="1"/>
</dbReference>
<evidence type="ECO:0000313" key="3">
    <source>
        <dbReference type="Proteomes" id="UP001596045"/>
    </source>
</evidence>
<comment type="caution">
    <text evidence="2">The sequence shown here is derived from an EMBL/GenBank/DDBJ whole genome shotgun (WGS) entry which is preliminary data.</text>
</comment>
<dbReference type="Pfam" id="PF01381">
    <property type="entry name" value="HTH_3"/>
    <property type="match status" value="1"/>
</dbReference>
<keyword evidence="3" id="KW-1185">Reference proteome</keyword>
<evidence type="ECO:0000313" key="2">
    <source>
        <dbReference type="EMBL" id="MFC5473726.1"/>
    </source>
</evidence>
<reference evidence="3" key="1">
    <citation type="journal article" date="2019" name="Int. J. Syst. Evol. Microbiol.">
        <title>The Global Catalogue of Microorganisms (GCM) 10K type strain sequencing project: providing services to taxonomists for standard genome sequencing and annotation.</title>
        <authorList>
            <consortium name="The Broad Institute Genomics Platform"/>
            <consortium name="The Broad Institute Genome Sequencing Center for Infectious Disease"/>
            <person name="Wu L."/>
            <person name="Ma J."/>
        </authorList>
    </citation>
    <scope>NUCLEOTIDE SEQUENCE [LARGE SCALE GENOMIC DNA]</scope>
    <source>
        <strain evidence="3">JCM 17066</strain>
    </source>
</reference>
<dbReference type="InterPro" id="IPR001387">
    <property type="entry name" value="Cro/C1-type_HTH"/>
</dbReference>
<proteinExistence type="predicted"/>